<dbReference type="PROSITE" id="PS00330">
    <property type="entry name" value="HEMOLYSIN_CALCIUM"/>
    <property type="match status" value="9"/>
</dbReference>
<dbReference type="PRINTS" id="PR00313">
    <property type="entry name" value="CABNDNGRPT"/>
</dbReference>
<dbReference type="Gene3D" id="2.150.10.10">
    <property type="entry name" value="Serralysin-like metalloprotease, C-terminal"/>
    <property type="match status" value="8"/>
</dbReference>
<feature type="compositionally biased region" description="Basic and acidic residues" evidence="3">
    <location>
        <begin position="167"/>
        <end position="178"/>
    </location>
</feature>
<sequence>MAGNWWRRGRRNDGDDSLSGSNWRDKLEGDGGDDTLLGLGGDDRLYGGRGDDMLFGGDGDDRAEGGDGDDTIDGGAGDDRLDGDDGNDAISAGSGDDRVDGGRGDDSIDAGDGDDRVDGGRGDDSIYAGAGTDRIDAGKGDDAVSAGAGDDRVDGGHGDDSLDGGDGDDRLDGGHGDDLIVGGQGDDRIDGGHGNDTIQGDGAGFADFAAPSELSRGAAGTYDVTGLDTVVLDIDLIGGSAGFDNGFGFYLADASGNPIGGRIVFDNVKCADDDAGDDVRTITLDAADLAGAASLGFFLIPDGGDRNRRLDDGDAVSFHQDGSGDWRAVSGGRELNSAYGRDTIFFSNPALNRDGIDHETDNGLAGNSAWEDLLGGGDNDYNDVLLDIRVLDGPLPAFDDTIDGGHGDDVIDGERGDDRMDGGHGDDLLDGGSGNDTVDAGHGDDVAVYVMAENGGATDVYDGGKGRDTLDLHLTEAEARALADDIAAFEDFLADNGHSGWHWGWGRHGRNDDSFEFEAIDLTARNFEALNVTITNVDPEAGDDLVETDEDTPVLIDVLANDSDGDGDALTVVAVTQPANGTVAIIGNKVLFTPNADYNGPDSFTYTVFDGVDGYDTATVSLTVNAVNDAPTLAGTAASAEEDGAAITVDLAALGGDVDADDDGTSLSYAVVGAPAEGAASISGTTLVFDPGADFQDLAEGETRDVVVQVQATDSHGAVSTVEDVVVTVTGGNDGPTLAGAALAADEDGAAVTLDLSDLGADIDSDDDGTSLSYAVVGAPAGGSASVTGTTLTFDPGADFQDLAEGESRDVVVQVQATDGHGAVSTVEDVVVTVTGINDGPVAAADALTVTEDSSAIVSVLANDTDADATDTLAVTAASALHGAVTINPDNTLTYTPAPNFHGVDTITYTISDGLLADTAEVAVTVVNDNADALFTADGDTVHLNDVTIFDYDDGNTSQAGDGDDHVTLPADAGEATEAGYDAGGVFDAGAGDDTVLGGGLGDTVEGGGGDDVLAGDAGDDRLFGEDGADDLDGGDGRDTLFGDSGDDILGGGEGGDSLFGGDGSDNADGGAGDDFIFGDGGDDTVSGGAGDDFMAGGDGVDTADYSEETAGVSVDLGAATGVDGSGGVDTLIGFENLAGGSGGDTLSGDVGANAIDGGDGNDSLSGDAGSDTLIGGEGDDSLDGGDDADSLSGGAGQDVIAGGAGDDTVDAGADSDSVDAGDGDDAVDAGSGDDTVLGGAGDDTVVAGEGSDSVDGGEGNDSLDAGSGDDTVAAGVGDDFADGGDGNDSLSSDAGSDTLIGGAGDDTVDAGADSDSVDAGAGNDVVDAGTGDDTVLGGAGDDTVVAGEGNDAVDGGDGNDSVDAGSGDDTVAAGAGDDFADGGDGNDSLSGDAGSDTLIGGAGDDSLDGGDDADSLSGGAGADVIAGGAGNDTIDGGEGNDSLLGGGGDDSFLTGPGDDVIDGGEGVDTVTFSGDSDDYDVIFNDDGTVTITDTVPGRDGVTILDGVETAEFGDGTFFTDGTNNGPEAADDSGATDEDVPVNIDVLANDVDFDSDQLSVSAASAANGTVVIEADGTLTYSGSQDFNGVDTITYTVSDGRGGADTGEVTVTVNAVNDAPVIDVGASDLTSELTVGFTRTASLDANDLLANFVDPSRSAVVIDEGGIDVLHVGTGAVTRLPMIEIPVIAAGEVGASTRISIDLDAVVQRAGGDQDMLFGVRDSDQHMSFFTTDGVIGALFSDAILSNGSLGVAFPENPPANDRTELGFGSSLEDFSIHLDLQGETDRITLVEGDGTAFDISGDPGVFLNNEDALSVVIGSDQFGEVYEIVSLAYAFEVDGLVDQGAIVFSDVDAGESHTARVTGASISGVNNGLTAAAALSFLTIANTSSSLGAPAAVDWSFEAEDDLFTYLGAGETLEITYGIEVEDSAGATDAEDLVITINGLNDGPVAADDAASLDEDTTVNVDVLANDTDADINDVLSVTSASAGNGAVTIEADGTLTYTPDADFFGSDTITYEISDGQGGTDTATVAVSVNPVDDRHVVSGPVDGGSVTEDDAPVTIDLLTNASDADGDDLDVENVTVTSSNGSRSVSFTVDPESGELILDPAQFNDLAAGESETVTIDYAVSDDTADFEAVDTN</sequence>
<feature type="region of interest" description="Disordered" evidence="3">
    <location>
        <begin position="1152"/>
        <end position="1476"/>
    </location>
</feature>
<protein>
    <recommendedName>
        <fullName evidence="4">DUF4114 domain-containing protein</fullName>
    </recommendedName>
</protein>
<accession>A0A2M9G6I3</accession>
<feature type="region of interest" description="Disordered" evidence="3">
    <location>
        <begin position="1052"/>
        <end position="1073"/>
    </location>
</feature>
<dbReference type="RefSeq" id="WP_109796302.1">
    <property type="nucleotide sequence ID" value="NZ_PHIG01000005.1"/>
</dbReference>
<evidence type="ECO:0000256" key="2">
    <source>
        <dbReference type="ARBA" id="ARBA00022525"/>
    </source>
</evidence>
<feature type="region of interest" description="Disordered" evidence="3">
    <location>
        <begin position="1"/>
        <end position="197"/>
    </location>
</feature>
<keyword evidence="6" id="KW-1185">Reference proteome</keyword>
<dbReference type="InterPro" id="IPR010221">
    <property type="entry name" value="VCBS_dom"/>
</dbReference>
<dbReference type="PANTHER" id="PTHR38340">
    <property type="entry name" value="S-LAYER PROTEIN"/>
    <property type="match status" value="1"/>
</dbReference>
<feature type="compositionally biased region" description="Basic and acidic residues" evidence="3">
    <location>
        <begin position="133"/>
        <end position="142"/>
    </location>
</feature>
<feature type="non-terminal residue" evidence="5">
    <location>
        <position position="2139"/>
    </location>
</feature>
<feature type="compositionally biased region" description="Gly residues" evidence="3">
    <location>
        <begin position="1437"/>
        <end position="1450"/>
    </location>
</feature>
<comment type="subcellular location">
    <subcellularLocation>
        <location evidence="1">Secreted</location>
    </subcellularLocation>
</comment>
<dbReference type="Pfam" id="PF17963">
    <property type="entry name" value="Big_9"/>
    <property type="match status" value="6"/>
</dbReference>
<feature type="compositionally biased region" description="Low complexity" evidence="3">
    <location>
        <begin position="1387"/>
        <end position="1397"/>
    </location>
</feature>
<feature type="compositionally biased region" description="Basic and acidic residues" evidence="3">
    <location>
        <begin position="95"/>
        <end position="106"/>
    </location>
</feature>
<dbReference type="GO" id="GO:0005509">
    <property type="term" value="F:calcium ion binding"/>
    <property type="evidence" value="ECO:0007669"/>
    <property type="project" value="InterPro"/>
</dbReference>
<proteinExistence type="predicted"/>
<dbReference type="GO" id="GO:0005576">
    <property type="term" value="C:extracellular region"/>
    <property type="evidence" value="ECO:0007669"/>
    <property type="project" value="UniProtKB-SubCell"/>
</dbReference>
<feature type="compositionally biased region" description="Basic and acidic residues" evidence="3">
    <location>
        <begin position="41"/>
        <end position="52"/>
    </location>
</feature>
<feature type="compositionally biased region" description="Low complexity" evidence="3">
    <location>
        <begin position="1288"/>
        <end position="1298"/>
    </location>
</feature>
<dbReference type="InterPro" id="IPR001343">
    <property type="entry name" value="Hemolysn_Ca-bd"/>
</dbReference>
<feature type="compositionally biased region" description="Acidic residues" evidence="3">
    <location>
        <begin position="1178"/>
        <end position="1190"/>
    </location>
</feature>
<feature type="compositionally biased region" description="Low complexity" evidence="3">
    <location>
        <begin position="1246"/>
        <end position="1279"/>
    </location>
</feature>
<feature type="compositionally biased region" description="Basic and acidic residues" evidence="3">
    <location>
        <begin position="113"/>
        <end position="124"/>
    </location>
</feature>
<feature type="compositionally biased region" description="Gly residues" evidence="3">
    <location>
        <begin position="1052"/>
        <end position="1064"/>
    </location>
</feature>
<reference evidence="5 6" key="1">
    <citation type="submission" date="2017-11" db="EMBL/GenBank/DDBJ databases">
        <title>Draft genome sequence of Rhizobiales bacterium SY3-13.</title>
        <authorList>
            <person name="Sun C."/>
        </authorList>
    </citation>
    <scope>NUCLEOTIDE SEQUENCE [LARGE SCALE GENOMIC DNA]</scope>
    <source>
        <strain evidence="5 6">SY3-13</strain>
    </source>
</reference>
<dbReference type="NCBIfam" id="TIGR01965">
    <property type="entry name" value="VCBS_repeat"/>
    <property type="match status" value="3"/>
</dbReference>
<dbReference type="SUPFAM" id="SSF51120">
    <property type="entry name" value="beta-Roll"/>
    <property type="match status" value="6"/>
</dbReference>
<dbReference type="Proteomes" id="UP000229498">
    <property type="component" value="Unassembled WGS sequence"/>
</dbReference>
<dbReference type="Gene3D" id="2.60.40.2810">
    <property type="match status" value="3"/>
</dbReference>
<feature type="compositionally biased region" description="Basic and acidic residues" evidence="3">
    <location>
        <begin position="403"/>
        <end position="426"/>
    </location>
</feature>
<evidence type="ECO:0000259" key="4">
    <source>
        <dbReference type="Pfam" id="PF13448"/>
    </source>
</evidence>
<dbReference type="Pfam" id="PF00353">
    <property type="entry name" value="HemolysinCabind"/>
    <property type="match status" value="16"/>
</dbReference>
<name>A0A2M9G6I3_9PROT</name>
<evidence type="ECO:0000313" key="6">
    <source>
        <dbReference type="Proteomes" id="UP000229498"/>
    </source>
</evidence>
<evidence type="ECO:0000256" key="3">
    <source>
        <dbReference type="SAM" id="MobiDB-lite"/>
    </source>
</evidence>
<dbReference type="Pfam" id="PF13448">
    <property type="entry name" value="DUF4114"/>
    <property type="match status" value="1"/>
</dbReference>
<feature type="region of interest" description="Disordered" evidence="3">
    <location>
        <begin position="401"/>
        <end position="426"/>
    </location>
</feature>
<keyword evidence="2" id="KW-0964">Secreted</keyword>
<feature type="compositionally biased region" description="Low complexity" evidence="3">
    <location>
        <begin position="1152"/>
        <end position="1172"/>
    </location>
</feature>
<gene>
    <name evidence="5" type="ORF">CVT23_01235</name>
</gene>
<dbReference type="InterPro" id="IPR050557">
    <property type="entry name" value="RTX_toxin/Mannuronan_C5-epim"/>
</dbReference>
<feature type="compositionally biased region" description="Basic and acidic residues" evidence="3">
    <location>
        <begin position="149"/>
        <end position="160"/>
    </location>
</feature>
<dbReference type="InterPro" id="IPR011049">
    <property type="entry name" value="Serralysin-like_metalloprot_C"/>
</dbReference>
<dbReference type="NCBIfam" id="NF012211">
    <property type="entry name" value="tand_rpt_95"/>
    <property type="match status" value="4"/>
</dbReference>
<feature type="compositionally biased region" description="Acidic residues" evidence="3">
    <location>
        <begin position="1529"/>
        <end position="1538"/>
    </location>
</feature>
<comment type="caution">
    <text evidence="5">The sequence shown here is derived from an EMBL/GenBank/DDBJ whole genome shotgun (WGS) entry which is preliminary data.</text>
</comment>
<organism evidence="5 6">
    <name type="scientific">Minwuia thermotolerans</name>
    <dbReference type="NCBI Taxonomy" id="2056226"/>
    <lineage>
        <taxon>Bacteria</taxon>
        <taxon>Pseudomonadati</taxon>
        <taxon>Pseudomonadota</taxon>
        <taxon>Alphaproteobacteria</taxon>
        <taxon>Minwuiales</taxon>
        <taxon>Minwuiaceae</taxon>
        <taxon>Minwuia</taxon>
    </lineage>
</organism>
<feature type="region of interest" description="Disordered" evidence="3">
    <location>
        <begin position="1517"/>
        <end position="1538"/>
    </location>
</feature>
<evidence type="ECO:0000256" key="1">
    <source>
        <dbReference type="ARBA" id="ARBA00004613"/>
    </source>
</evidence>
<dbReference type="InterPro" id="IPR025193">
    <property type="entry name" value="DUF4114"/>
</dbReference>
<feature type="compositionally biased region" description="Acidic residues" evidence="3">
    <location>
        <begin position="1406"/>
        <end position="1415"/>
    </location>
</feature>
<feature type="compositionally biased region" description="Acidic residues" evidence="3">
    <location>
        <begin position="1217"/>
        <end position="1228"/>
    </location>
</feature>
<dbReference type="InterPro" id="IPR018511">
    <property type="entry name" value="Hemolysin-typ_Ca-bd_CS"/>
</dbReference>
<evidence type="ECO:0000313" key="5">
    <source>
        <dbReference type="EMBL" id="PJK31335.1"/>
    </source>
</evidence>
<dbReference type="PANTHER" id="PTHR38340:SF1">
    <property type="entry name" value="S-LAYER PROTEIN"/>
    <property type="match status" value="1"/>
</dbReference>
<feature type="domain" description="DUF4114" evidence="4">
    <location>
        <begin position="328"/>
        <end position="389"/>
    </location>
</feature>
<dbReference type="Gene3D" id="2.60.40.3440">
    <property type="match status" value="1"/>
</dbReference>
<dbReference type="EMBL" id="PHIG01000005">
    <property type="protein sequence ID" value="PJK31335.1"/>
    <property type="molecule type" value="Genomic_DNA"/>
</dbReference>
<feature type="compositionally biased region" description="Low complexity" evidence="3">
    <location>
        <begin position="1310"/>
        <end position="1378"/>
    </location>
</feature>